<sequence>MTVLDGKQVYKLWVKAWNGDVSILNEVTSPNCTVHQARLDKKDSESRKGVEVLKEIDNEWACDL</sequence>
<reference evidence="1" key="2">
    <citation type="submission" date="2020-09" db="EMBL/GenBank/DDBJ databases">
        <authorList>
            <person name="Sun Q."/>
            <person name="Zhou Y."/>
        </authorList>
    </citation>
    <scope>NUCLEOTIDE SEQUENCE</scope>
    <source>
        <strain evidence="1">CGMCC 1.15454</strain>
    </source>
</reference>
<gene>
    <name evidence="1" type="ORF">GCM10011409_39710</name>
</gene>
<proteinExistence type="predicted"/>
<name>A0A9W5X7Q6_9BACI</name>
<dbReference type="AlphaFoldDB" id="A0A9W5X7Q6"/>
<dbReference type="RefSeq" id="WP_230856219.1">
    <property type="nucleotide sequence ID" value="NZ_BMJD01000049.1"/>
</dbReference>
<evidence type="ECO:0000313" key="2">
    <source>
        <dbReference type="Proteomes" id="UP000621492"/>
    </source>
</evidence>
<dbReference type="EMBL" id="BMJD01000049">
    <property type="protein sequence ID" value="GGB58284.1"/>
    <property type="molecule type" value="Genomic_DNA"/>
</dbReference>
<evidence type="ECO:0000313" key="1">
    <source>
        <dbReference type="EMBL" id="GGB58284.1"/>
    </source>
</evidence>
<reference evidence="1" key="1">
    <citation type="journal article" date="2014" name="Int. J. Syst. Evol. Microbiol.">
        <title>Complete genome sequence of Corynebacterium casei LMG S-19264T (=DSM 44701T), isolated from a smear-ripened cheese.</title>
        <authorList>
            <consortium name="US DOE Joint Genome Institute (JGI-PGF)"/>
            <person name="Walter F."/>
            <person name="Albersmeier A."/>
            <person name="Kalinowski J."/>
            <person name="Ruckert C."/>
        </authorList>
    </citation>
    <scope>NUCLEOTIDE SEQUENCE</scope>
    <source>
        <strain evidence="1">CGMCC 1.15454</strain>
    </source>
</reference>
<dbReference type="Proteomes" id="UP000621492">
    <property type="component" value="Unassembled WGS sequence"/>
</dbReference>
<keyword evidence="2" id="KW-1185">Reference proteome</keyword>
<protein>
    <submittedName>
        <fullName evidence="1">Uncharacterized protein</fullName>
    </submittedName>
</protein>
<accession>A0A9W5X7Q6</accession>
<comment type="caution">
    <text evidence="1">The sequence shown here is derived from an EMBL/GenBank/DDBJ whole genome shotgun (WGS) entry which is preliminary data.</text>
</comment>
<organism evidence="1 2">
    <name type="scientific">Lentibacillus populi</name>
    <dbReference type="NCBI Taxonomy" id="1827502"/>
    <lineage>
        <taxon>Bacteria</taxon>
        <taxon>Bacillati</taxon>
        <taxon>Bacillota</taxon>
        <taxon>Bacilli</taxon>
        <taxon>Bacillales</taxon>
        <taxon>Bacillaceae</taxon>
        <taxon>Lentibacillus</taxon>
    </lineage>
</organism>